<organism evidence="3 4">
    <name type="scientific">Beggiatoa alba B18LD</name>
    <dbReference type="NCBI Taxonomy" id="395493"/>
    <lineage>
        <taxon>Bacteria</taxon>
        <taxon>Pseudomonadati</taxon>
        <taxon>Pseudomonadota</taxon>
        <taxon>Gammaproteobacteria</taxon>
        <taxon>Thiotrichales</taxon>
        <taxon>Thiotrichaceae</taxon>
        <taxon>Beggiatoa</taxon>
    </lineage>
</organism>
<reference evidence="3 4" key="1">
    <citation type="submission" date="2011-11" db="EMBL/GenBank/DDBJ databases">
        <title>Improved High-Quality Draft sequence of Beggiatoa alba B18lD.</title>
        <authorList>
            <consortium name="US DOE Joint Genome Institute"/>
            <person name="Lucas S."/>
            <person name="Han J."/>
            <person name="Lapidus A."/>
            <person name="Cheng J.-F."/>
            <person name="Goodwin L."/>
            <person name="Pitluck S."/>
            <person name="Peters L."/>
            <person name="Mikhailova N."/>
            <person name="Held B."/>
            <person name="Detter J.C."/>
            <person name="Han C."/>
            <person name="Tapia R."/>
            <person name="Land M."/>
            <person name="Hauser L."/>
            <person name="Kyrpides N."/>
            <person name="Ivanova N."/>
            <person name="Pagani I."/>
            <person name="Samuel K."/>
            <person name="Teske A."/>
            <person name="Mueller J."/>
            <person name="Woyke T."/>
        </authorList>
    </citation>
    <scope>NUCLEOTIDE SEQUENCE [LARGE SCALE GENOMIC DNA]</scope>
    <source>
        <strain evidence="3 4">B18LD</strain>
    </source>
</reference>
<name>I3CBD9_9GAMM</name>
<gene>
    <name evidence="3" type="ORF">BegalDRAFT_3566</name>
</gene>
<dbReference type="Proteomes" id="UP000005744">
    <property type="component" value="Unassembled WGS sequence"/>
</dbReference>
<feature type="transmembrane region" description="Helical" evidence="2">
    <location>
        <begin position="22"/>
        <end position="42"/>
    </location>
</feature>
<accession>I3CBD9</accession>
<feature type="compositionally biased region" description="Low complexity" evidence="1">
    <location>
        <begin position="379"/>
        <end position="390"/>
    </location>
</feature>
<dbReference type="RefSeq" id="WP_002692442.1">
    <property type="nucleotide sequence ID" value="NZ_JH600071.1"/>
</dbReference>
<evidence type="ECO:0000256" key="1">
    <source>
        <dbReference type="SAM" id="MobiDB-lite"/>
    </source>
</evidence>
<keyword evidence="4" id="KW-1185">Reference proteome</keyword>
<dbReference type="HOGENOM" id="CLU_616310_0_0_6"/>
<feature type="transmembrane region" description="Helical" evidence="2">
    <location>
        <begin position="272"/>
        <end position="292"/>
    </location>
</feature>
<feature type="transmembrane region" description="Helical" evidence="2">
    <location>
        <begin position="54"/>
        <end position="73"/>
    </location>
</feature>
<dbReference type="OrthoDB" id="5628922at2"/>
<sequence>MYANTNQYPAIHASPNNSIAPALHVIGVAMLLVGIATAIYLYQSFAVTPFEKAIYGAFGFFFSLLSGVLPVASHHLKQAGYGSLSIVAWLIWLSVCFTIGTQTHLGFMAYSQAHFEQETAKNSIASQVAKNDLEQANKRIDSLAIDESVVNESKAVIDDIEQRINGIISSYSGYMSYNDGVCTPKTDKNGNQFKSRAIEACSQIQPLLADFNKHSGVVSQFNQYQLALTAKTQALTDMKSAGVVTDSDSLVHPLFVTQARLVSFSPSLMQSLFLAFSAVAYEVLTALVLLFASKLSTRPVHYAMNHATGYQVNTQPNHHHAQLPSAGNQQLTNEGNQHDDSPRLADDSQKKSTLNNAPLHDATVHNAMRNALHNASPDTANNEACTTENTPLDTPLHDASGKKVVGQTYQCVQCGNDYKARTVWQKYCPDCGTAKRDKFKRAKG</sequence>
<keyword evidence="2" id="KW-0472">Membrane</keyword>
<evidence type="ECO:0000313" key="3">
    <source>
        <dbReference type="EMBL" id="EIJ40932.1"/>
    </source>
</evidence>
<dbReference type="STRING" id="395493.BegalDRAFT_3566"/>
<dbReference type="EMBL" id="JH600071">
    <property type="protein sequence ID" value="EIJ40932.1"/>
    <property type="molecule type" value="Genomic_DNA"/>
</dbReference>
<feature type="region of interest" description="Disordered" evidence="1">
    <location>
        <begin position="312"/>
        <end position="355"/>
    </location>
</feature>
<dbReference type="AlphaFoldDB" id="I3CBD9"/>
<keyword evidence="2" id="KW-1133">Transmembrane helix</keyword>
<keyword evidence="2" id="KW-0812">Transmembrane</keyword>
<protein>
    <submittedName>
        <fullName evidence="3">Uncharacterized protein</fullName>
    </submittedName>
</protein>
<feature type="compositionally biased region" description="Polar residues" evidence="1">
    <location>
        <begin position="325"/>
        <end position="335"/>
    </location>
</feature>
<proteinExistence type="predicted"/>
<feature type="region of interest" description="Disordered" evidence="1">
    <location>
        <begin position="374"/>
        <end position="399"/>
    </location>
</feature>
<evidence type="ECO:0000313" key="4">
    <source>
        <dbReference type="Proteomes" id="UP000005744"/>
    </source>
</evidence>
<feature type="transmembrane region" description="Helical" evidence="2">
    <location>
        <begin position="79"/>
        <end position="100"/>
    </location>
</feature>
<evidence type="ECO:0000256" key="2">
    <source>
        <dbReference type="SAM" id="Phobius"/>
    </source>
</evidence>
<feature type="compositionally biased region" description="Basic and acidic residues" evidence="1">
    <location>
        <begin position="336"/>
        <end position="350"/>
    </location>
</feature>